<reference evidence="1" key="1">
    <citation type="submission" date="2024-06" db="EMBL/GenBank/DDBJ databases">
        <title>Intestivirid acquisition increases across infancy in a wild primate population.</title>
        <authorList>
            <person name="Schneider-Creas I.A."/>
            <person name="Moya I.L."/>
            <person name="Chiou K.L."/>
            <person name="Baniel A."/>
            <person name="Azanaw Haile A."/>
            <person name="Kebede F."/>
            <person name="Abebe B."/>
            <person name="Snyder-Mackler N."/>
            <person name="Varsani A."/>
        </authorList>
    </citation>
    <scope>NUCLEOTIDE SEQUENCE</scope>
    <source>
        <strain evidence="1">Int_RNL_2018_1252_VOL</strain>
    </source>
</reference>
<dbReference type="Pfam" id="PF13604">
    <property type="entry name" value="AAA_30"/>
    <property type="match status" value="1"/>
</dbReference>
<sequence length="489" mass="55823">MINITQISQANGKDPVSTLSFTDDQRNAYTGLIEFINSPYNENDYKRALVGAAGTGKTYLVKALIKNCGYSYSTIGLAAPTHKACRVLNESIGISNVKINTLPSDLGLRLNFDVDKFDISNPPFDPKGRIKIGDYKLYIVDESSMINRGLCMFLEKICKTNHCKIIYIGDTSQLAPVNEKYSSAFKGIKVFTLKQVVRQGEDNPISHLLELLRFDIEHKSFTFLEYITKNRSKFNKDNTKGYKVCTSQEFNTIVYNNFNDDALTSNIDFAKVIGYTNNTVSAWNKFVRNAIIKDADKSVITKNDLIISYITIVNQFNECVIKNSEEYILRDVVNYVHPKYQLKGFMVRFTAIHGGSSTTPLFILDHKDMFTIQMYIKLSQEMIQTAKNSSVKLRAQRWKEYYEFKETCLLLTNILSTDGKILFSRDLDYGFSLTSHKSQGSTFDTTLVDVNDIVFDKYGRPYTDAEEINRRLYVACSRSKNKLYLKYGK</sequence>
<accession>A0AAU8MHP3</accession>
<dbReference type="GO" id="GO:0004386">
    <property type="term" value="F:helicase activity"/>
    <property type="evidence" value="ECO:0007669"/>
    <property type="project" value="UniProtKB-KW"/>
</dbReference>
<dbReference type="InterPro" id="IPR027417">
    <property type="entry name" value="P-loop_NTPase"/>
</dbReference>
<dbReference type="CDD" id="cd18809">
    <property type="entry name" value="SF1_C_RecD"/>
    <property type="match status" value="1"/>
</dbReference>
<evidence type="ECO:0000313" key="1">
    <source>
        <dbReference type="EMBL" id="XCO00100.1"/>
    </source>
</evidence>
<keyword evidence="1" id="KW-0347">Helicase</keyword>
<dbReference type="SUPFAM" id="SSF52540">
    <property type="entry name" value="P-loop containing nucleoside triphosphate hydrolases"/>
    <property type="match status" value="1"/>
</dbReference>
<keyword evidence="1" id="KW-0378">Hydrolase</keyword>
<dbReference type="EMBL" id="PP965495">
    <property type="protein sequence ID" value="XCO00100.1"/>
    <property type="molecule type" value="Genomic_DNA"/>
</dbReference>
<protein>
    <submittedName>
        <fullName evidence="1">ATP dependent DNA helicase DDA</fullName>
    </submittedName>
</protein>
<name>A0AAU8MHP3_9CAUD</name>
<dbReference type="Gene3D" id="3.40.50.300">
    <property type="entry name" value="P-loop containing nucleotide triphosphate hydrolases"/>
    <property type="match status" value="2"/>
</dbReference>
<proteinExistence type="predicted"/>
<keyword evidence="1" id="KW-0547">Nucleotide-binding</keyword>
<organism evidence="1">
    <name type="scientific">Geladintestivirus 5</name>
    <dbReference type="NCBI Taxonomy" id="3233137"/>
    <lineage>
        <taxon>Viruses</taxon>
        <taxon>Duplodnaviria</taxon>
        <taxon>Heunggongvirae</taxon>
        <taxon>Uroviricota</taxon>
        <taxon>Caudoviricetes</taxon>
        <taxon>Crassvirales</taxon>
    </lineage>
</organism>
<keyword evidence="1" id="KW-0067">ATP-binding</keyword>